<accession>A0A8T0P9W0</accession>
<keyword evidence="3" id="KW-0804">Transcription</keyword>
<evidence type="ECO:0000256" key="1">
    <source>
        <dbReference type="ARBA" id="ARBA00023015"/>
    </source>
</evidence>
<dbReference type="PANTHER" id="PTHR31719:SF177">
    <property type="entry name" value="OS11G0512600 PROTEIN"/>
    <property type="match status" value="1"/>
</dbReference>
<dbReference type="AlphaFoldDB" id="A0A8T0P9W0"/>
<keyword evidence="2" id="KW-0238">DNA-binding</keyword>
<evidence type="ECO:0000313" key="8">
    <source>
        <dbReference type="Proteomes" id="UP000823388"/>
    </source>
</evidence>
<dbReference type="InterPro" id="IPR003441">
    <property type="entry name" value="NAC-dom"/>
</dbReference>
<evidence type="ECO:0000256" key="5">
    <source>
        <dbReference type="SAM" id="MobiDB-lite"/>
    </source>
</evidence>
<dbReference type="EMBL" id="CM029052">
    <property type="protein sequence ID" value="KAG2557768.1"/>
    <property type="molecule type" value="Genomic_DNA"/>
</dbReference>
<name>A0A8T0P9W0_PANVG</name>
<keyword evidence="1" id="KW-0805">Transcription regulation</keyword>
<protein>
    <recommendedName>
        <fullName evidence="6">NAC domain-containing protein</fullName>
    </recommendedName>
</protein>
<feature type="domain" description="NAC" evidence="6">
    <location>
        <begin position="15"/>
        <end position="210"/>
    </location>
</feature>
<feature type="region of interest" description="Disordered" evidence="5">
    <location>
        <begin position="240"/>
        <end position="272"/>
    </location>
</feature>
<gene>
    <name evidence="7" type="ORF">PVAP13_8NG227200</name>
</gene>
<evidence type="ECO:0000256" key="3">
    <source>
        <dbReference type="ARBA" id="ARBA00023163"/>
    </source>
</evidence>
<dbReference type="InterPro" id="IPR036093">
    <property type="entry name" value="NAC_dom_sf"/>
</dbReference>
<dbReference type="Gene3D" id="2.170.150.80">
    <property type="entry name" value="NAC domain"/>
    <property type="match status" value="1"/>
</dbReference>
<dbReference type="GO" id="GO:0048731">
    <property type="term" value="P:system development"/>
    <property type="evidence" value="ECO:0007669"/>
    <property type="project" value="TreeGrafter"/>
</dbReference>
<evidence type="ECO:0000256" key="2">
    <source>
        <dbReference type="ARBA" id="ARBA00023125"/>
    </source>
</evidence>
<dbReference type="GO" id="GO:0006355">
    <property type="term" value="P:regulation of DNA-templated transcription"/>
    <property type="evidence" value="ECO:0007669"/>
    <property type="project" value="InterPro"/>
</dbReference>
<dbReference type="Proteomes" id="UP000823388">
    <property type="component" value="Chromosome 8N"/>
</dbReference>
<proteinExistence type="predicted"/>
<sequence>MAASHPMISAAPILLEPGFKFKPTDEDVVVHYLRPRAMNEPLPSGYIVDVDILNHNPWELVPEGSVEKYYFSRMVTRWPLGNWRKRAAGDGHWKASGKDVPIFSKGINGRVPLMVGLKKTMVFYRGKAPFGENTEWVMEEYRLAEAGLKPSHVMRPREGGNFECACTARAIAKKNGELSEALRNTIASLKKVPVMVNPDDSWVVCHLYKKKKKCAMPRLIAQSYNVAGGGQVPFFDFIGQGNPERAASSSSLTGAPSEENDDTDGSTSGEGK</sequence>
<organism evidence="7 8">
    <name type="scientific">Panicum virgatum</name>
    <name type="common">Blackwell switchgrass</name>
    <dbReference type="NCBI Taxonomy" id="38727"/>
    <lineage>
        <taxon>Eukaryota</taxon>
        <taxon>Viridiplantae</taxon>
        <taxon>Streptophyta</taxon>
        <taxon>Embryophyta</taxon>
        <taxon>Tracheophyta</taxon>
        <taxon>Spermatophyta</taxon>
        <taxon>Magnoliopsida</taxon>
        <taxon>Liliopsida</taxon>
        <taxon>Poales</taxon>
        <taxon>Poaceae</taxon>
        <taxon>PACMAD clade</taxon>
        <taxon>Panicoideae</taxon>
        <taxon>Panicodae</taxon>
        <taxon>Paniceae</taxon>
        <taxon>Panicinae</taxon>
        <taxon>Panicum</taxon>
        <taxon>Panicum sect. Hiantes</taxon>
    </lineage>
</organism>
<dbReference type="PROSITE" id="PS51005">
    <property type="entry name" value="NAC"/>
    <property type="match status" value="1"/>
</dbReference>
<reference evidence="7" key="1">
    <citation type="submission" date="2020-05" db="EMBL/GenBank/DDBJ databases">
        <title>WGS assembly of Panicum virgatum.</title>
        <authorList>
            <person name="Lovell J.T."/>
            <person name="Jenkins J."/>
            <person name="Shu S."/>
            <person name="Juenger T.E."/>
            <person name="Schmutz J."/>
        </authorList>
    </citation>
    <scope>NUCLEOTIDE SEQUENCE</scope>
    <source>
        <strain evidence="7">AP13</strain>
    </source>
</reference>
<evidence type="ECO:0000259" key="6">
    <source>
        <dbReference type="PROSITE" id="PS51005"/>
    </source>
</evidence>
<keyword evidence="4" id="KW-0539">Nucleus</keyword>
<keyword evidence="8" id="KW-1185">Reference proteome</keyword>
<dbReference type="GO" id="GO:0003677">
    <property type="term" value="F:DNA binding"/>
    <property type="evidence" value="ECO:0007669"/>
    <property type="project" value="UniProtKB-KW"/>
</dbReference>
<dbReference type="SUPFAM" id="SSF101941">
    <property type="entry name" value="NAC domain"/>
    <property type="match status" value="1"/>
</dbReference>
<comment type="caution">
    <text evidence="7">The sequence shown here is derived from an EMBL/GenBank/DDBJ whole genome shotgun (WGS) entry which is preliminary data.</text>
</comment>
<dbReference type="PANTHER" id="PTHR31719">
    <property type="entry name" value="NAC TRANSCRIPTION FACTOR 56"/>
    <property type="match status" value="1"/>
</dbReference>
<dbReference type="Pfam" id="PF02365">
    <property type="entry name" value="NAM"/>
    <property type="match status" value="1"/>
</dbReference>
<evidence type="ECO:0000313" key="7">
    <source>
        <dbReference type="EMBL" id="KAG2557768.1"/>
    </source>
</evidence>
<evidence type="ECO:0000256" key="4">
    <source>
        <dbReference type="ARBA" id="ARBA00023242"/>
    </source>
</evidence>